<proteinExistence type="predicted"/>
<dbReference type="NCBIfam" id="TIGR00229">
    <property type="entry name" value="sensory_box"/>
    <property type="match status" value="1"/>
</dbReference>
<gene>
    <name evidence="17" type="ORF">GCM10007320_06090</name>
</gene>
<dbReference type="SUPFAM" id="SSF103190">
    <property type="entry name" value="Sensory domain-like"/>
    <property type="match status" value="1"/>
</dbReference>
<dbReference type="Pfam" id="PF00990">
    <property type="entry name" value="GGDEF"/>
    <property type="match status" value="1"/>
</dbReference>
<dbReference type="InterPro" id="IPR000160">
    <property type="entry name" value="GGDEF_dom"/>
</dbReference>
<dbReference type="InterPro" id="IPR000014">
    <property type="entry name" value="PAS"/>
</dbReference>
<dbReference type="EMBL" id="BMYK01000002">
    <property type="protein sequence ID" value="GHC71244.1"/>
    <property type="molecule type" value="Genomic_DNA"/>
</dbReference>
<dbReference type="CDD" id="cd12914">
    <property type="entry name" value="PDC1_DGC_like"/>
    <property type="match status" value="1"/>
</dbReference>
<dbReference type="CDD" id="cd12915">
    <property type="entry name" value="PDC2_DGC_like"/>
    <property type="match status" value="1"/>
</dbReference>
<keyword evidence="5" id="KW-0808">Transferase</keyword>
<evidence type="ECO:0000259" key="15">
    <source>
        <dbReference type="PROSITE" id="PS50113"/>
    </source>
</evidence>
<keyword evidence="10 14" id="KW-1133">Transmembrane helix</keyword>
<dbReference type="Pfam" id="PF08447">
    <property type="entry name" value="PAS_3"/>
    <property type="match status" value="1"/>
</dbReference>
<feature type="transmembrane region" description="Helical" evidence="14">
    <location>
        <begin position="32"/>
        <end position="51"/>
    </location>
</feature>
<evidence type="ECO:0000256" key="7">
    <source>
        <dbReference type="ARBA" id="ARBA00022741"/>
    </source>
</evidence>
<name>A0ABQ3FWS2_9BURK</name>
<keyword evidence="7" id="KW-0547">Nucleotide-binding</keyword>
<dbReference type="InterPro" id="IPR001610">
    <property type="entry name" value="PAC"/>
</dbReference>
<evidence type="ECO:0000256" key="12">
    <source>
        <dbReference type="ARBA" id="ARBA00023136"/>
    </source>
</evidence>
<feature type="domain" description="GGDEF" evidence="16">
    <location>
        <begin position="519"/>
        <end position="656"/>
    </location>
</feature>
<dbReference type="InterPro" id="IPR013655">
    <property type="entry name" value="PAS_fold_3"/>
</dbReference>
<dbReference type="CDD" id="cd00130">
    <property type="entry name" value="PAS"/>
    <property type="match status" value="1"/>
</dbReference>
<feature type="domain" description="PAC" evidence="15">
    <location>
        <begin position="427"/>
        <end position="480"/>
    </location>
</feature>
<accession>A0ABQ3FWS2</accession>
<keyword evidence="9" id="KW-0067">ATP-binding</keyword>
<keyword evidence="11" id="KW-0902">Two-component regulatory system</keyword>
<organism evidence="17 18">
    <name type="scientific">Pseudorhodoferax aquiterrae</name>
    <dbReference type="NCBI Taxonomy" id="747304"/>
    <lineage>
        <taxon>Bacteria</taxon>
        <taxon>Pseudomonadati</taxon>
        <taxon>Pseudomonadota</taxon>
        <taxon>Betaproteobacteria</taxon>
        <taxon>Burkholderiales</taxon>
        <taxon>Comamonadaceae</taxon>
    </lineage>
</organism>
<dbReference type="SUPFAM" id="SSF55073">
    <property type="entry name" value="Nucleotide cyclase"/>
    <property type="match status" value="1"/>
</dbReference>
<keyword evidence="6 14" id="KW-0812">Transmembrane</keyword>
<dbReference type="InterPro" id="IPR029151">
    <property type="entry name" value="Sensor-like_sf"/>
</dbReference>
<evidence type="ECO:0000256" key="14">
    <source>
        <dbReference type="SAM" id="Phobius"/>
    </source>
</evidence>
<evidence type="ECO:0000256" key="13">
    <source>
        <dbReference type="ARBA" id="ARBA00034247"/>
    </source>
</evidence>
<dbReference type="SMART" id="SM00091">
    <property type="entry name" value="PAS"/>
    <property type="match status" value="1"/>
</dbReference>
<keyword evidence="18" id="KW-1185">Reference proteome</keyword>
<dbReference type="PROSITE" id="PS50887">
    <property type="entry name" value="GGDEF"/>
    <property type="match status" value="1"/>
</dbReference>
<dbReference type="EC" id="2.7.7.65" evidence="2"/>
<evidence type="ECO:0000313" key="17">
    <source>
        <dbReference type="EMBL" id="GHC71244.1"/>
    </source>
</evidence>
<dbReference type="SUPFAM" id="SSF55785">
    <property type="entry name" value="PYP-like sensor domain (PAS domain)"/>
    <property type="match status" value="1"/>
</dbReference>
<dbReference type="InterPro" id="IPR029787">
    <property type="entry name" value="Nucleotide_cyclase"/>
</dbReference>
<evidence type="ECO:0000256" key="1">
    <source>
        <dbReference type="ARBA" id="ARBA00004651"/>
    </source>
</evidence>
<dbReference type="SMART" id="SM00086">
    <property type="entry name" value="PAC"/>
    <property type="match status" value="1"/>
</dbReference>
<evidence type="ECO:0000256" key="6">
    <source>
        <dbReference type="ARBA" id="ARBA00022692"/>
    </source>
</evidence>
<dbReference type="CDD" id="cd01949">
    <property type="entry name" value="GGDEF"/>
    <property type="match status" value="1"/>
</dbReference>
<dbReference type="InterPro" id="IPR035965">
    <property type="entry name" value="PAS-like_dom_sf"/>
</dbReference>
<dbReference type="PROSITE" id="PS50113">
    <property type="entry name" value="PAC"/>
    <property type="match status" value="1"/>
</dbReference>
<dbReference type="Gene3D" id="3.30.70.270">
    <property type="match status" value="1"/>
</dbReference>
<evidence type="ECO:0000313" key="18">
    <source>
        <dbReference type="Proteomes" id="UP000626210"/>
    </source>
</evidence>
<dbReference type="InterPro" id="IPR000700">
    <property type="entry name" value="PAS-assoc_C"/>
</dbReference>
<dbReference type="InterPro" id="IPR043128">
    <property type="entry name" value="Rev_trsase/Diguanyl_cyclase"/>
</dbReference>
<dbReference type="Proteomes" id="UP000626210">
    <property type="component" value="Unassembled WGS sequence"/>
</dbReference>
<evidence type="ECO:0000256" key="4">
    <source>
        <dbReference type="ARBA" id="ARBA00022553"/>
    </source>
</evidence>
<keyword evidence="12 14" id="KW-0472">Membrane</keyword>
<dbReference type="NCBIfam" id="TIGR00254">
    <property type="entry name" value="GGDEF"/>
    <property type="match status" value="1"/>
</dbReference>
<evidence type="ECO:0000256" key="3">
    <source>
        <dbReference type="ARBA" id="ARBA00022475"/>
    </source>
</evidence>
<dbReference type="InterPro" id="IPR050469">
    <property type="entry name" value="Diguanylate_Cyclase"/>
</dbReference>
<dbReference type="PANTHER" id="PTHR45138">
    <property type="entry name" value="REGULATORY COMPONENTS OF SENSORY TRANSDUCTION SYSTEM"/>
    <property type="match status" value="1"/>
</dbReference>
<dbReference type="SMART" id="SM00267">
    <property type="entry name" value="GGDEF"/>
    <property type="match status" value="1"/>
</dbReference>
<dbReference type="PANTHER" id="PTHR45138:SF9">
    <property type="entry name" value="DIGUANYLATE CYCLASE DGCM-RELATED"/>
    <property type="match status" value="1"/>
</dbReference>
<comment type="catalytic activity">
    <reaction evidence="13">
        <text>2 GTP = 3',3'-c-di-GMP + 2 diphosphate</text>
        <dbReference type="Rhea" id="RHEA:24898"/>
        <dbReference type="ChEBI" id="CHEBI:33019"/>
        <dbReference type="ChEBI" id="CHEBI:37565"/>
        <dbReference type="ChEBI" id="CHEBI:58805"/>
        <dbReference type="EC" id="2.7.7.65"/>
    </reaction>
</comment>
<evidence type="ECO:0000256" key="11">
    <source>
        <dbReference type="ARBA" id="ARBA00023012"/>
    </source>
</evidence>
<evidence type="ECO:0000256" key="8">
    <source>
        <dbReference type="ARBA" id="ARBA00022777"/>
    </source>
</evidence>
<keyword evidence="8" id="KW-0418">Kinase</keyword>
<protein>
    <recommendedName>
        <fullName evidence="2">diguanylate cyclase</fullName>
        <ecNumber evidence="2">2.7.7.65</ecNumber>
    </recommendedName>
</protein>
<comment type="subcellular location">
    <subcellularLocation>
        <location evidence="1">Cell membrane</location>
        <topology evidence="1">Multi-pass membrane protein</topology>
    </subcellularLocation>
</comment>
<dbReference type="RefSeq" id="WP_189685556.1">
    <property type="nucleotide sequence ID" value="NZ_BMYK01000002.1"/>
</dbReference>
<dbReference type="Gene3D" id="3.30.450.20">
    <property type="entry name" value="PAS domain"/>
    <property type="match status" value="2"/>
</dbReference>
<evidence type="ECO:0000256" key="2">
    <source>
        <dbReference type="ARBA" id="ARBA00012528"/>
    </source>
</evidence>
<sequence>MQVPESGSAPLEAAQRRRGPATLLRRRTLREWALWVLVWLLVLALAWHASWRARERTIAQDMLRLQGQAQAVEIHLTRHLIAISAALGGARQLLPQEPAAVPAVPPALKLLVDAMPGVRGLQITDRDGRVLAASQPELTDRDVSTRAYFKAVRDGADPNTLYVSPPFRSVLGNFTTALSRTLHDADGRFAGVISASFDVDYFEIVLRALLYAADARATIAHGDGPIIVSSPLEDAQIGLDLNQPDSLFRLHMQSGRMHNLLQGRMLDQDELRMVALRAVEPAALVLDRPLVVHMSRRTDAVLAPWRAELRTEALLLALTMAVSAVWLRWHQGRRQLQERTERNAAQAERESARRLEFGLRGADLGLWEWNLAEDTITVNAREMEMLGYPPTDEPLRAEFWRGLLHPDDQAEAAQAIAAHLRNETPSYRLEHRYRHRDGHWVWVLTHAMVMQRNARGKPLRVVGTHLDISERKRSQLELERMNAQLAALSLTDGLTGVANRRQFDQTLALEWARGLRNHQPLALLMLDVDHFKRYNDHLGHPEGDAALRAVAQVLSACLRTPVEKLMRYGGEEFAVLLIDADARAGARVAQRCLDAIAQARLPHPDSPLSPWISLSIGVASLVPQPGHVQEQLVMAADAALYRAKQQGRARYELATEDDALKRPTGMQPLTP</sequence>
<keyword evidence="4" id="KW-0597">Phosphoprotein</keyword>
<evidence type="ECO:0000256" key="9">
    <source>
        <dbReference type="ARBA" id="ARBA00022840"/>
    </source>
</evidence>
<dbReference type="Pfam" id="PF02743">
    <property type="entry name" value="dCache_1"/>
    <property type="match status" value="1"/>
</dbReference>
<reference evidence="18" key="1">
    <citation type="journal article" date="2019" name="Int. J. Syst. Evol. Microbiol.">
        <title>The Global Catalogue of Microorganisms (GCM) 10K type strain sequencing project: providing services to taxonomists for standard genome sequencing and annotation.</title>
        <authorList>
            <consortium name="The Broad Institute Genomics Platform"/>
            <consortium name="The Broad Institute Genome Sequencing Center for Infectious Disease"/>
            <person name="Wu L."/>
            <person name="Ma J."/>
        </authorList>
    </citation>
    <scope>NUCLEOTIDE SEQUENCE [LARGE SCALE GENOMIC DNA]</scope>
    <source>
        <strain evidence="18">KCTC 23314</strain>
    </source>
</reference>
<keyword evidence="3" id="KW-1003">Cell membrane</keyword>
<evidence type="ECO:0000259" key="16">
    <source>
        <dbReference type="PROSITE" id="PS50887"/>
    </source>
</evidence>
<comment type="caution">
    <text evidence="17">The sequence shown here is derived from an EMBL/GenBank/DDBJ whole genome shotgun (WGS) entry which is preliminary data.</text>
</comment>
<evidence type="ECO:0000256" key="10">
    <source>
        <dbReference type="ARBA" id="ARBA00022989"/>
    </source>
</evidence>
<dbReference type="InterPro" id="IPR033479">
    <property type="entry name" value="dCache_1"/>
</dbReference>
<evidence type="ECO:0000256" key="5">
    <source>
        <dbReference type="ARBA" id="ARBA00022679"/>
    </source>
</evidence>